<dbReference type="Proteomes" id="UP000485058">
    <property type="component" value="Unassembled WGS sequence"/>
</dbReference>
<evidence type="ECO:0000313" key="4">
    <source>
        <dbReference type="EMBL" id="GFH21187.1"/>
    </source>
</evidence>
<comment type="caution">
    <text evidence="4">The sequence shown here is derived from an EMBL/GenBank/DDBJ whole genome shotgun (WGS) entry which is preliminary data.</text>
</comment>
<dbReference type="InterPro" id="IPR000504">
    <property type="entry name" value="RRM_dom"/>
</dbReference>
<dbReference type="PANTHER" id="PTHR10501">
    <property type="entry name" value="U1 SMALL NUCLEAR RIBONUCLEOPROTEIN A/U2 SMALL NUCLEAR RIBONUCLEOPROTEIN B"/>
    <property type="match status" value="1"/>
</dbReference>
<dbReference type="Pfam" id="PF00076">
    <property type="entry name" value="RRM_1"/>
    <property type="match status" value="1"/>
</dbReference>
<dbReference type="SUPFAM" id="SSF54928">
    <property type="entry name" value="RNA-binding domain, RBD"/>
    <property type="match status" value="1"/>
</dbReference>
<dbReference type="EMBL" id="BLLF01001775">
    <property type="protein sequence ID" value="GFH21187.1"/>
    <property type="molecule type" value="Genomic_DNA"/>
</dbReference>
<evidence type="ECO:0000256" key="2">
    <source>
        <dbReference type="PROSITE-ProRule" id="PRU00176"/>
    </source>
</evidence>
<organism evidence="4 5">
    <name type="scientific">Haematococcus lacustris</name>
    <name type="common">Green alga</name>
    <name type="synonym">Haematococcus pluvialis</name>
    <dbReference type="NCBI Taxonomy" id="44745"/>
    <lineage>
        <taxon>Eukaryota</taxon>
        <taxon>Viridiplantae</taxon>
        <taxon>Chlorophyta</taxon>
        <taxon>core chlorophytes</taxon>
        <taxon>Chlorophyceae</taxon>
        <taxon>CS clade</taxon>
        <taxon>Chlamydomonadales</taxon>
        <taxon>Haematococcaceae</taxon>
        <taxon>Haematococcus</taxon>
    </lineage>
</organism>
<protein>
    <submittedName>
        <fullName evidence="4">RRM domain-containing protein</fullName>
    </submittedName>
</protein>
<dbReference type="PROSITE" id="PS50102">
    <property type="entry name" value="RRM"/>
    <property type="match status" value="1"/>
</dbReference>
<evidence type="ECO:0000313" key="5">
    <source>
        <dbReference type="Proteomes" id="UP000485058"/>
    </source>
</evidence>
<keyword evidence="1 2" id="KW-0694">RNA-binding</keyword>
<evidence type="ECO:0000259" key="3">
    <source>
        <dbReference type="PROSITE" id="PS50102"/>
    </source>
</evidence>
<feature type="domain" description="RRM" evidence="3">
    <location>
        <begin position="23"/>
        <end position="100"/>
    </location>
</feature>
<gene>
    <name evidence="4" type="ORF">HaLaN_18436</name>
</gene>
<dbReference type="SMART" id="SM00360">
    <property type="entry name" value="RRM"/>
    <property type="match status" value="1"/>
</dbReference>
<dbReference type="Gene3D" id="3.30.70.330">
    <property type="match status" value="1"/>
</dbReference>
<keyword evidence="5" id="KW-1185">Reference proteome</keyword>
<name>A0A699ZEP7_HAELA</name>
<accession>A0A699ZEP7</accession>
<reference evidence="4 5" key="1">
    <citation type="submission" date="2020-02" db="EMBL/GenBank/DDBJ databases">
        <title>Draft genome sequence of Haematococcus lacustris strain NIES-144.</title>
        <authorList>
            <person name="Morimoto D."/>
            <person name="Nakagawa S."/>
            <person name="Yoshida T."/>
            <person name="Sawayama S."/>
        </authorList>
    </citation>
    <scope>NUCLEOTIDE SEQUENCE [LARGE SCALE GENOMIC DNA]</scope>
    <source>
        <strain evidence="4 5">NIES-144</strain>
    </source>
</reference>
<dbReference type="GO" id="GO:0003723">
    <property type="term" value="F:RNA binding"/>
    <property type="evidence" value="ECO:0007669"/>
    <property type="project" value="UniProtKB-UniRule"/>
</dbReference>
<dbReference type="InterPro" id="IPR012677">
    <property type="entry name" value="Nucleotide-bd_a/b_plait_sf"/>
</dbReference>
<dbReference type="AlphaFoldDB" id="A0A699ZEP7"/>
<evidence type="ECO:0000256" key="1">
    <source>
        <dbReference type="ARBA" id="ARBA00022884"/>
    </source>
</evidence>
<dbReference type="InterPro" id="IPR035979">
    <property type="entry name" value="RBD_domain_sf"/>
</dbReference>
<proteinExistence type="predicted"/>
<sequence length="159" mass="16641">MAASLGPVGFMPVSNRGDNPPCNTLFIGNLSDQVSEMELMALFSAQAGFRQMKLVRGAKQVSCFVEFEDVMSAAAVHATYQGAVLPSSERGGIRIQYSKNPFGRRQLVDMSTSSPNMGMSGGGAGSSAAFAGSAALDNFPQASYAPDNWHSQGLLQGAP</sequence>